<sequence>MFFWVFVYVKLVYDVMDSQSHSTTLVHSNDIAYFKSI</sequence>
<accession>A0A0A9TPV9</accession>
<dbReference type="EMBL" id="GBRH01227821">
    <property type="protein sequence ID" value="JAD70074.1"/>
    <property type="molecule type" value="Transcribed_RNA"/>
</dbReference>
<organism evidence="1">
    <name type="scientific">Arundo donax</name>
    <name type="common">Giant reed</name>
    <name type="synonym">Donax arundinaceus</name>
    <dbReference type="NCBI Taxonomy" id="35708"/>
    <lineage>
        <taxon>Eukaryota</taxon>
        <taxon>Viridiplantae</taxon>
        <taxon>Streptophyta</taxon>
        <taxon>Embryophyta</taxon>
        <taxon>Tracheophyta</taxon>
        <taxon>Spermatophyta</taxon>
        <taxon>Magnoliopsida</taxon>
        <taxon>Liliopsida</taxon>
        <taxon>Poales</taxon>
        <taxon>Poaceae</taxon>
        <taxon>PACMAD clade</taxon>
        <taxon>Arundinoideae</taxon>
        <taxon>Arundineae</taxon>
        <taxon>Arundo</taxon>
    </lineage>
</organism>
<dbReference type="AlphaFoldDB" id="A0A0A9TPV9"/>
<evidence type="ECO:0000313" key="1">
    <source>
        <dbReference type="EMBL" id="JAD70074.1"/>
    </source>
</evidence>
<reference evidence="1" key="2">
    <citation type="journal article" date="2015" name="Data Brief">
        <title>Shoot transcriptome of the giant reed, Arundo donax.</title>
        <authorList>
            <person name="Barrero R.A."/>
            <person name="Guerrero F.D."/>
            <person name="Moolhuijzen P."/>
            <person name="Goolsby J.A."/>
            <person name="Tidwell J."/>
            <person name="Bellgard S.E."/>
            <person name="Bellgard M.I."/>
        </authorList>
    </citation>
    <scope>NUCLEOTIDE SEQUENCE</scope>
    <source>
        <tissue evidence="1">Shoot tissue taken approximately 20 cm above the soil surface</tissue>
    </source>
</reference>
<proteinExistence type="predicted"/>
<protein>
    <submittedName>
        <fullName evidence="1">Uncharacterized protein</fullName>
    </submittedName>
</protein>
<name>A0A0A9TPV9_ARUDO</name>
<reference evidence="1" key="1">
    <citation type="submission" date="2014-09" db="EMBL/GenBank/DDBJ databases">
        <authorList>
            <person name="Magalhaes I.L.F."/>
            <person name="Oliveira U."/>
            <person name="Santos F.R."/>
            <person name="Vidigal T.H.D.A."/>
            <person name="Brescovit A.D."/>
            <person name="Santos A.J."/>
        </authorList>
    </citation>
    <scope>NUCLEOTIDE SEQUENCE</scope>
    <source>
        <tissue evidence="1">Shoot tissue taken approximately 20 cm above the soil surface</tissue>
    </source>
</reference>